<dbReference type="InterPro" id="IPR006390">
    <property type="entry name" value="DHP_synth_dom"/>
</dbReference>
<dbReference type="InterPro" id="IPR045031">
    <property type="entry name" value="DHP_synth-like"/>
</dbReference>
<dbReference type="NCBIfam" id="TIGR01496">
    <property type="entry name" value="DHPS"/>
    <property type="match status" value="1"/>
</dbReference>
<reference evidence="11 13" key="1">
    <citation type="submission" date="2017-03" db="EMBL/GenBank/DDBJ databases">
        <title>Draft genome sequence of Moraxella equi CCUG 4950T type strain.</title>
        <authorList>
            <person name="Salva-Serra F."/>
            <person name="Engstrom-Jakobsson H."/>
            <person name="Thorell K."/>
            <person name="Jaen-Luchoro D."/>
            <person name="Gonzales-Siles L."/>
            <person name="Karlsson R."/>
            <person name="Yazdan S."/>
            <person name="Boulund F."/>
            <person name="Johnning A."/>
            <person name="Engstrand L."/>
            <person name="Kristiansson E."/>
            <person name="Moore E."/>
        </authorList>
    </citation>
    <scope>NUCLEOTIDE SEQUENCE [LARGE SCALE GENOMIC DNA]</scope>
    <source>
        <strain evidence="11 13">CCUG 4950</strain>
    </source>
</reference>
<dbReference type="GO" id="GO:0004156">
    <property type="term" value="F:dihydropteroate synthase activity"/>
    <property type="evidence" value="ECO:0007669"/>
    <property type="project" value="UniProtKB-EC"/>
</dbReference>
<dbReference type="EMBL" id="MXAP01000172">
    <property type="protein sequence ID" value="OPH33452.1"/>
    <property type="molecule type" value="Genomic_DNA"/>
</dbReference>
<comment type="function">
    <text evidence="9">Catalyzes the condensation of para-aminobenzoate (pABA) with 6-hydroxymethyl-7,8-dihydropterin diphosphate (DHPt-PP) to form 7,8-dihydropteroate (H2Pte), the immediate precursor of folate derivatives.</text>
</comment>
<dbReference type="RefSeq" id="WP_079326729.1">
    <property type="nucleotide sequence ID" value="NZ_MXAP01000172.1"/>
</dbReference>
<dbReference type="AlphaFoldDB" id="A0A378QMF2"/>
<dbReference type="EC" id="2.5.1.15" evidence="4 9"/>
<keyword evidence="13" id="KW-1185">Reference proteome</keyword>
<evidence type="ECO:0000313" key="12">
    <source>
        <dbReference type="EMBL" id="STZ02076.1"/>
    </source>
</evidence>
<dbReference type="CDD" id="cd00739">
    <property type="entry name" value="DHPS"/>
    <property type="match status" value="1"/>
</dbReference>
<comment type="pathway">
    <text evidence="3 9">Cofactor biosynthesis; tetrahydrofolate biosynthesis; 7,8-dihydrofolate from 2-amino-4-hydroxy-6-hydroxymethyl-7,8-dihydropteridine diphosphate and 4-aminobenzoate: step 1/2.</text>
</comment>
<keyword evidence="5 9" id="KW-0808">Transferase</keyword>
<dbReference type="Gene3D" id="3.20.20.20">
    <property type="entry name" value="Dihydropteroate synthase-like"/>
    <property type="match status" value="1"/>
</dbReference>
<dbReference type="Proteomes" id="UP000254618">
    <property type="component" value="Unassembled WGS sequence"/>
</dbReference>
<evidence type="ECO:0000256" key="5">
    <source>
        <dbReference type="ARBA" id="ARBA00022679"/>
    </source>
</evidence>
<evidence type="ECO:0000256" key="9">
    <source>
        <dbReference type="RuleBase" id="RU361205"/>
    </source>
</evidence>
<dbReference type="GO" id="GO:0046654">
    <property type="term" value="P:tetrahydrofolate biosynthetic process"/>
    <property type="evidence" value="ECO:0007669"/>
    <property type="project" value="UniProtKB-UniPathway"/>
</dbReference>
<evidence type="ECO:0000256" key="2">
    <source>
        <dbReference type="ARBA" id="ARBA00001946"/>
    </source>
</evidence>
<name>A0A378QMF2_9GAMM</name>
<dbReference type="InterPro" id="IPR011005">
    <property type="entry name" value="Dihydropteroate_synth-like_sf"/>
</dbReference>
<dbReference type="GO" id="GO:0046872">
    <property type="term" value="F:metal ion binding"/>
    <property type="evidence" value="ECO:0007669"/>
    <property type="project" value="UniProtKB-KW"/>
</dbReference>
<evidence type="ECO:0000313" key="13">
    <source>
        <dbReference type="Proteomes" id="UP000190777"/>
    </source>
</evidence>
<dbReference type="GO" id="GO:0005829">
    <property type="term" value="C:cytosol"/>
    <property type="evidence" value="ECO:0007669"/>
    <property type="project" value="TreeGrafter"/>
</dbReference>
<feature type="domain" description="Pterin-binding" evidence="10">
    <location>
        <begin position="32"/>
        <end position="294"/>
    </location>
</feature>
<comment type="similarity">
    <text evidence="9">Belongs to the DHPS family.</text>
</comment>
<dbReference type="PANTHER" id="PTHR20941:SF1">
    <property type="entry name" value="FOLIC ACID SYNTHESIS PROTEIN FOL1"/>
    <property type="match status" value="1"/>
</dbReference>
<organism evidence="12 14">
    <name type="scientific">Moraxella equi</name>
    <dbReference type="NCBI Taxonomy" id="60442"/>
    <lineage>
        <taxon>Bacteria</taxon>
        <taxon>Pseudomonadati</taxon>
        <taxon>Pseudomonadota</taxon>
        <taxon>Gammaproteobacteria</taxon>
        <taxon>Moraxellales</taxon>
        <taxon>Moraxellaceae</taxon>
        <taxon>Moraxella</taxon>
    </lineage>
</organism>
<evidence type="ECO:0000313" key="14">
    <source>
        <dbReference type="Proteomes" id="UP000254618"/>
    </source>
</evidence>
<evidence type="ECO:0000259" key="10">
    <source>
        <dbReference type="PROSITE" id="PS50972"/>
    </source>
</evidence>
<gene>
    <name evidence="12" type="primary">folP</name>
    <name evidence="11" type="ORF">B5J93_12865</name>
    <name evidence="12" type="ORF">NCTC11012_00299</name>
</gene>
<evidence type="ECO:0000256" key="4">
    <source>
        <dbReference type="ARBA" id="ARBA00012458"/>
    </source>
</evidence>
<dbReference type="UniPathway" id="UPA00077">
    <property type="reaction ID" value="UER00156"/>
</dbReference>
<dbReference type="Proteomes" id="UP000190777">
    <property type="component" value="Unassembled WGS sequence"/>
</dbReference>
<dbReference type="GO" id="GO:0046656">
    <property type="term" value="P:folic acid biosynthetic process"/>
    <property type="evidence" value="ECO:0007669"/>
    <property type="project" value="UniProtKB-KW"/>
</dbReference>
<keyword evidence="7 9" id="KW-0460">Magnesium</keyword>
<evidence type="ECO:0000256" key="8">
    <source>
        <dbReference type="ARBA" id="ARBA00022909"/>
    </source>
</evidence>
<dbReference type="Pfam" id="PF00809">
    <property type="entry name" value="Pterin_bind"/>
    <property type="match status" value="1"/>
</dbReference>
<protein>
    <recommendedName>
        <fullName evidence="4 9">Dihydropteroate synthase</fullName>
        <shortName evidence="9">DHPS</shortName>
        <ecNumber evidence="4 9">2.5.1.15</ecNumber>
    </recommendedName>
    <alternativeName>
        <fullName evidence="9">Dihydropteroate pyrophosphorylase</fullName>
    </alternativeName>
</protein>
<dbReference type="PROSITE" id="PS50972">
    <property type="entry name" value="PTERIN_BINDING"/>
    <property type="match status" value="1"/>
</dbReference>
<reference evidence="12 14" key="2">
    <citation type="submission" date="2018-06" db="EMBL/GenBank/DDBJ databases">
        <authorList>
            <consortium name="Pathogen Informatics"/>
            <person name="Doyle S."/>
        </authorList>
    </citation>
    <scope>NUCLEOTIDE SEQUENCE [LARGE SCALE GENOMIC DNA]</scope>
    <source>
        <strain evidence="12 14">NCTC11012</strain>
    </source>
</reference>
<comment type="catalytic activity">
    <reaction evidence="1">
        <text>(7,8-dihydropterin-6-yl)methyl diphosphate + 4-aminobenzoate = 7,8-dihydropteroate + diphosphate</text>
        <dbReference type="Rhea" id="RHEA:19949"/>
        <dbReference type="ChEBI" id="CHEBI:17836"/>
        <dbReference type="ChEBI" id="CHEBI:17839"/>
        <dbReference type="ChEBI" id="CHEBI:33019"/>
        <dbReference type="ChEBI" id="CHEBI:72950"/>
        <dbReference type="EC" id="2.5.1.15"/>
    </reaction>
</comment>
<evidence type="ECO:0000313" key="11">
    <source>
        <dbReference type="EMBL" id="OPH33452.1"/>
    </source>
</evidence>
<evidence type="ECO:0000256" key="6">
    <source>
        <dbReference type="ARBA" id="ARBA00022723"/>
    </source>
</evidence>
<evidence type="ECO:0000256" key="3">
    <source>
        <dbReference type="ARBA" id="ARBA00004763"/>
    </source>
</evidence>
<keyword evidence="8 9" id="KW-0289">Folate biosynthesis</keyword>
<accession>A0A378QMF2</accession>
<proteinExistence type="inferred from homology"/>
<evidence type="ECO:0000256" key="7">
    <source>
        <dbReference type="ARBA" id="ARBA00022842"/>
    </source>
</evidence>
<dbReference type="InterPro" id="IPR000489">
    <property type="entry name" value="Pterin-binding_dom"/>
</dbReference>
<comment type="cofactor">
    <cofactor evidence="2 9">
        <name>Mg(2+)</name>
        <dbReference type="ChEBI" id="CHEBI:18420"/>
    </cofactor>
</comment>
<dbReference type="SUPFAM" id="SSF51717">
    <property type="entry name" value="Dihydropteroate synthetase-like"/>
    <property type="match status" value="1"/>
</dbReference>
<dbReference type="PANTHER" id="PTHR20941">
    <property type="entry name" value="FOLATE SYNTHESIS PROTEINS"/>
    <property type="match status" value="1"/>
</dbReference>
<evidence type="ECO:0000256" key="1">
    <source>
        <dbReference type="ARBA" id="ARBA00000012"/>
    </source>
</evidence>
<dbReference type="PROSITE" id="PS00792">
    <property type="entry name" value="DHPS_1"/>
    <property type="match status" value="1"/>
</dbReference>
<dbReference type="EMBL" id="UGQF01000001">
    <property type="protein sequence ID" value="STZ02076.1"/>
    <property type="molecule type" value="Genomic_DNA"/>
</dbReference>
<sequence length="306" mass="32688">MTDFNETPNPLFAPLPNFALSANGKILNLSKPRIMGILNVTPDSFSDGGQFTATHTALARVDEMLRQGADIIDIGAESTRPNATPVTDELELARLTPIVTEIKKTHPNLWLSIDTSSPSVMAQMADLGVDIWNDVRGLSRAGAVDTASRLALPVVLMHSRGEPATMDKMAVYDDVVAEVSAELGGLVGKAVQAGVRRENIVLDVGMGFAKEYGHHIDIVKNLGEFGKLGYPMLFGVSRKRFVGEILAESGIETLANTNPAERDTASTALALLAVAQGAGIVRTHNVAQVAQSLAVWYSLSNKIDDD</sequence>
<dbReference type="PROSITE" id="PS00793">
    <property type="entry name" value="DHPS_2"/>
    <property type="match status" value="1"/>
</dbReference>
<keyword evidence="6 9" id="KW-0479">Metal-binding</keyword>